<proteinExistence type="inferred from homology"/>
<dbReference type="GO" id="GO:0047837">
    <property type="term" value="F:D-xylose 1-dehydrogenase (NADP+) activity"/>
    <property type="evidence" value="ECO:0007669"/>
    <property type="project" value="UniProtKB-EC"/>
</dbReference>
<gene>
    <name evidence="8" type="ORF">PAC_18704</name>
</gene>
<dbReference type="GO" id="GO:0000166">
    <property type="term" value="F:nucleotide binding"/>
    <property type="evidence" value="ECO:0007669"/>
    <property type="project" value="InterPro"/>
</dbReference>
<dbReference type="OrthoDB" id="6417021at2759"/>
<evidence type="ECO:0000259" key="7">
    <source>
        <dbReference type="Pfam" id="PF22725"/>
    </source>
</evidence>
<dbReference type="Gene3D" id="3.40.50.720">
    <property type="entry name" value="NAD(P)-binding Rossmann-like Domain"/>
    <property type="match status" value="1"/>
</dbReference>
<evidence type="ECO:0000313" key="9">
    <source>
        <dbReference type="Proteomes" id="UP000184330"/>
    </source>
</evidence>
<dbReference type="Pfam" id="PF01408">
    <property type="entry name" value="GFO_IDH_MocA"/>
    <property type="match status" value="1"/>
</dbReference>
<evidence type="ECO:0000256" key="2">
    <source>
        <dbReference type="ARBA" id="ARBA00023002"/>
    </source>
</evidence>
<evidence type="ECO:0000259" key="6">
    <source>
        <dbReference type="Pfam" id="PF01408"/>
    </source>
</evidence>
<dbReference type="InterPro" id="IPR050984">
    <property type="entry name" value="Gfo/Idh/MocA_domain"/>
</dbReference>
<evidence type="ECO:0000256" key="3">
    <source>
        <dbReference type="ARBA" id="ARBA00038984"/>
    </source>
</evidence>
<organism evidence="8 9">
    <name type="scientific">Phialocephala subalpina</name>
    <dbReference type="NCBI Taxonomy" id="576137"/>
    <lineage>
        <taxon>Eukaryota</taxon>
        <taxon>Fungi</taxon>
        <taxon>Dikarya</taxon>
        <taxon>Ascomycota</taxon>
        <taxon>Pezizomycotina</taxon>
        <taxon>Leotiomycetes</taxon>
        <taxon>Helotiales</taxon>
        <taxon>Mollisiaceae</taxon>
        <taxon>Phialocephala</taxon>
        <taxon>Phialocephala fortinii species complex</taxon>
    </lineage>
</organism>
<dbReference type="InterPro" id="IPR055170">
    <property type="entry name" value="GFO_IDH_MocA-like_dom"/>
</dbReference>
<evidence type="ECO:0000256" key="5">
    <source>
        <dbReference type="ARBA" id="ARBA00049233"/>
    </source>
</evidence>
<dbReference type="STRING" id="576137.A0A1L7XUU7"/>
<evidence type="ECO:0000256" key="1">
    <source>
        <dbReference type="ARBA" id="ARBA00010928"/>
    </source>
</evidence>
<sequence length="416" mass="46456">MGVLISTLYRIWAINYPPTPPKNSSAIRVGILSTAWINSLAIITPSSSHPGVTIAAVASRSLERAAAYAERFGIEKWYGSYEELLADPGIDAVYIPLPNGLHAHWAQRALEAGKHVLLEKPFTSNASCAQALVNFHNSLPEPRPVLLEAFHFRFHPAWRFFLSLVAPMRKDRIEEASAQFSVQSGFFKPNDIRWEFDLAGGALMDIGTYSIAALRDVFGTEPEEVLGADVRMHENGGEGKVDEGVKAWYQFPGGGVGSIDGSIAERGWFGLPRIRIPKVMVKGKEVEVKGSDRAGNGEVHLKRRTLTMWNFPGPHFWHSIQILDQHTIRRAADGLTIKSWAESEYKTAYTWAWMATKIQDAAHWSTYRHMLDQFINKVQGKEGSGVWISGEDSIKQMKAIDDTYEKARLPVRLARS</sequence>
<dbReference type="Proteomes" id="UP000184330">
    <property type="component" value="Unassembled WGS sequence"/>
</dbReference>
<dbReference type="AlphaFoldDB" id="A0A1L7XUU7"/>
<keyword evidence="2" id="KW-0560">Oxidoreductase</keyword>
<dbReference type="Pfam" id="PF22725">
    <property type="entry name" value="GFO_IDH_MocA_C3"/>
    <property type="match status" value="1"/>
</dbReference>
<evidence type="ECO:0000313" key="8">
    <source>
        <dbReference type="EMBL" id="CZR68804.1"/>
    </source>
</evidence>
<dbReference type="PANTHER" id="PTHR22604:SF105">
    <property type="entry name" value="TRANS-1,2-DIHYDROBENZENE-1,2-DIOL DEHYDROGENASE"/>
    <property type="match status" value="1"/>
</dbReference>
<name>A0A1L7XUU7_9HELO</name>
<protein>
    <recommendedName>
        <fullName evidence="3">D-xylose 1-dehydrogenase (NADP(+), D-xylono-1,5-lactone-forming)</fullName>
        <ecNumber evidence="3">1.1.1.179</ecNumber>
    </recommendedName>
    <alternativeName>
        <fullName evidence="4">D-xylose-NADP dehydrogenase</fullName>
    </alternativeName>
</protein>
<keyword evidence="9" id="KW-1185">Reference proteome</keyword>
<comment type="catalytic activity">
    <reaction evidence="5">
        <text>D-xylose + NADP(+) = D-xylono-1,5-lactone + NADPH + H(+)</text>
        <dbReference type="Rhea" id="RHEA:22000"/>
        <dbReference type="ChEBI" id="CHEBI:15378"/>
        <dbReference type="ChEBI" id="CHEBI:15867"/>
        <dbReference type="ChEBI" id="CHEBI:53455"/>
        <dbReference type="ChEBI" id="CHEBI:57783"/>
        <dbReference type="ChEBI" id="CHEBI:58349"/>
        <dbReference type="EC" id="1.1.1.179"/>
    </reaction>
</comment>
<dbReference type="InterPro" id="IPR000683">
    <property type="entry name" value="Gfo/Idh/MocA-like_OxRdtase_N"/>
</dbReference>
<evidence type="ECO:0000256" key="4">
    <source>
        <dbReference type="ARBA" id="ARBA00042988"/>
    </source>
</evidence>
<dbReference type="InterPro" id="IPR036291">
    <property type="entry name" value="NAD(P)-bd_dom_sf"/>
</dbReference>
<dbReference type="SUPFAM" id="SSF55347">
    <property type="entry name" value="Glyceraldehyde-3-phosphate dehydrogenase-like, C-terminal domain"/>
    <property type="match status" value="1"/>
</dbReference>
<feature type="domain" description="GFO/IDH/MocA-like oxidoreductase" evidence="7">
    <location>
        <begin position="178"/>
        <end position="267"/>
    </location>
</feature>
<reference evidence="8 9" key="1">
    <citation type="submission" date="2016-03" db="EMBL/GenBank/DDBJ databases">
        <authorList>
            <person name="Ploux O."/>
        </authorList>
    </citation>
    <scope>NUCLEOTIDE SEQUENCE [LARGE SCALE GENOMIC DNA]</scope>
    <source>
        <strain evidence="8 9">UAMH 11012</strain>
    </source>
</reference>
<accession>A0A1L7XUU7</accession>
<dbReference type="EC" id="1.1.1.179" evidence="3"/>
<dbReference type="PANTHER" id="PTHR22604">
    <property type="entry name" value="OXIDOREDUCTASES"/>
    <property type="match status" value="1"/>
</dbReference>
<feature type="domain" description="Gfo/Idh/MocA-like oxidoreductase N-terminal" evidence="6">
    <location>
        <begin position="28"/>
        <end position="134"/>
    </location>
</feature>
<dbReference type="Gene3D" id="3.30.360.10">
    <property type="entry name" value="Dihydrodipicolinate Reductase, domain 2"/>
    <property type="match status" value="1"/>
</dbReference>
<dbReference type="SUPFAM" id="SSF51735">
    <property type="entry name" value="NAD(P)-binding Rossmann-fold domains"/>
    <property type="match status" value="1"/>
</dbReference>
<dbReference type="EMBL" id="FJOG01000060">
    <property type="protein sequence ID" value="CZR68804.1"/>
    <property type="molecule type" value="Genomic_DNA"/>
</dbReference>
<comment type="similarity">
    <text evidence="1">Belongs to the Gfo/Idh/MocA family.</text>
</comment>